<evidence type="ECO:0000256" key="7">
    <source>
        <dbReference type="RuleBase" id="RU363032"/>
    </source>
</evidence>
<dbReference type="STRING" id="217031.ABB05_21875"/>
<evidence type="ECO:0000313" key="10">
    <source>
        <dbReference type="Proteomes" id="UP000077881"/>
    </source>
</evidence>
<organism evidence="9 10">
    <name type="scientific">Lederbergia galactosidilytica</name>
    <dbReference type="NCBI Taxonomy" id="217031"/>
    <lineage>
        <taxon>Bacteria</taxon>
        <taxon>Bacillati</taxon>
        <taxon>Bacillota</taxon>
        <taxon>Bacilli</taxon>
        <taxon>Bacillales</taxon>
        <taxon>Bacillaceae</taxon>
        <taxon>Lederbergia</taxon>
    </lineage>
</organism>
<evidence type="ECO:0000313" key="9">
    <source>
        <dbReference type="EMBL" id="OAK67200.1"/>
    </source>
</evidence>
<comment type="similarity">
    <text evidence="7">Belongs to the binding-protein-dependent transport system permease family.</text>
</comment>
<dbReference type="PANTHER" id="PTHR30193">
    <property type="entry name" value="ABC TRANSPORTER PERMEASE PROTEIN"/>
    <property type="match status" value="1"/>
</dbReference>
<dbReference type="Pfam" id="PF00528">
    <property type="entry name" value="BPD_transp_1"/>
    <property type="match status" value="1"/>
</dbReference>
<dbReference type="InterPro" id="IPR000515">
    <property type="entry name" value="MetI-like"/>
</dbReference>
<evidence type="ECO:0000256" key="3">
    <source>
        <dbReference type="ARBA" id="ARBA00022475"/>
    </source>
</evidence>
<keyword evidence="3" id="KW-1003">Cell membrane</keyword>
<keyword evidence="5 7" id="KW-1133">Transmembrane helix</keyword>
<evidence type="ECO:0000256" key="2">
    <source>
        <dbReference type="ARBA" id="ARBA00022448"/>
    </source>
</evidence>
<feature type="transmembrane region" description="Helical" evidence="7">
    <location>
        <begin position="30"/>
        <end position="60"/>
    </location>
</feature>
<comment type="caution">
    <text evidence="9">The sequence shown here is derived from an EMBL/GenBank/DDBJ whole genome shotgun (WGS) entry which is preliminary data.</text>
</comment>
<dbReference type="PATRIC" id="fig|217031.6.peg.4756"/>
<feature type="domain" description="ABC transmembrane type-1" evidence="8">
    <location>
        <begin position="91"/>
        <end position="304"/>
    </location>
</feature>
<evidence type="ECO:0000259" key="8">
    <source>
        <dbReference type="PROSITE" id="PS50928"/>
    </source>
</evidence>
<dbReference type="EMBL" id="LDJR01000061">
    <property type="protein sequence ID" value="OAK67200.1"/>
    <property type="molecule type" value="Genomic_DNA"/>
</dbReference>
<feature type="transmembrane region" description="Helical" evidence="7">
    <location>
        <begin position="283"/>
        <end position="306"/>
    </location>
</feature>
<gene>
    <name evidence="9" type="ORF">ABB05_21875</name>
</gene>
<reference evidence="9 10" key="1">
    <citation type="submission" date="2015-05" db="EMBL/GenBank/DDBJ databases">
        <title>Comparison of genome.</title>
        <authorList>
            <person name="Zheng Z."/>
            <person name="Sun M."/>
        </authorList>
    </citation>
    <scope>NUCLEOTIDE SEQUENCE [LARGE SCALE GENOMIC DNA]</scope>
    <source>
        <strain evidence="9 10">G25-74</strain>
    </source>
</reference>
<dbReference type="InterPro" id="IPR051393">
    <property type="entry name" value="ABC_transporter_permease"/>
</dbReference>
<evidence type="ECO:0000256" key="1">
    <source>
        <dbReference type="ARBA" id="ARBA00004651"/>
    </source>
</evidence>
<evidence type="ECO:0000256" key="6">
    <source>
        <dbReference type="ARBA" id="ARBA00023136"/>
    </source>
</evidence>
<feature type="transmembrane region" description="Helical" evidence="7">
    <location>
        <begin position="177"/>
        <end position="200"/>
    </location>
</feature>
<keyword evidence="4 7" id="KW-0812">Transmembrane</keyword>
<dbReference type="PROSITE" id="PS50928">
    <property type="entry name" value="ABC_TM1"/>
    <property type="match status" value="1"/>
</dbReference>
<evidence type="ECO:0000256" key="4">
    <source>
        <dbReference type="ARBA" id="ARBA00022692"/>
    </source>
</evidence>
<dbReference type="OrthoDB" id="9787541at2"/>
<feature type="transmembrane region" description="Helical" evidence="7">
    <location>
        <begin position="128"/>
        <end position="148"/>
    </location>
</feature>
<feature type="transmembrane region" description="Helical" evidence="7">
    <location>
        <begin position="237"/>
        <end position="263"/>
    </location>
</feature>
<dbReference type="GO" id="GO:0005886">
    <property type="term" value="C:plasma membrane"/>
    <property type="evidence" value="ECO:0007669"/>
    <property type="project" value="UniProtKB-SubCell"/>
</dbReference>
<dbReference type="InterPro" id="IPR035906">
    <property type="entry name" value="MetI-like_sf"/>
</dbReference>
<dbReference type="SUPFAM" id="SSF161098">
    <property type="entry name" value="MetI-like"/>
    <property type="match status" value="1"/>
</dbReference>
<accession>A0A177ZIM3</accession>
<dbReference type="Gene3D" id="1.10.3720.10">
    <property type="entry name" value="MetI-like"/>
    <property type="match status" value="1"/>
</dbReference>
<dbReference type="AlphaFoldDB" id="A0A177ZIM3"/>
<sequence length="314" mass="35395">MKDNLEVQKNPKALPLKVNKKAIIERNENLAGALFVSPMLLGVTVIVLLPMIATFVLAFVDWKFISGWENLKWVGLQNFRELFGDEVFIKSLFNNAIFILTVPLTMAFSIFLAIVIDKHVYLKDYFKVAFFMPYISSVVAIATVWQVLFHPSAGPINQVLMSLGIENPPAWIADPSFALISVMIIHIWISVGFNLIVYIAGLQSIPKELYEAAEMDGANPWYMFKNITLPLVSPTTFFLLITGIIGTFKVFDLIAVLTAGGPLKSTTMLVWHLYETAFIKLEIGYASAIAVILFLFVFLITILQWFGQKKWVNY</sequence>
<dbReference type="CDD" id="cd06261">
    <property type="entry name" value="TM_PBP2"/>
    <property type="match status" value="1"/>
</dbReference>
<evidence type="ECO:0000256" key="5">
    <source>
        <dbReference type="ARBA" id="ARBA00022989"/>
    </source>
</evidence>
<dbReference type="Proteomes" id="UP000077881">
    <property type="component" value="Unassembled WGS sequence"/>
</dbReference>
<dbReference type="PANTHER" id="PTHR30193:SF37">
    <property type="entry name" value="INNER MEMBRANE ABC TRANSPORTER PERMEASE PROTEIN YCJO"/>
    <property type="match status" value="1"/>
</dbReference>
<dbReference type="GO" id="GO:0055085">
    <property type="term" value="P:transmembrane transport"/>
    <property type="evidence" value="ECO:0007669"/>
    <property type="project" value="InterPro"/>
</dbReference>
<name>A0A177ZIM3_9BACI</name>
<keyword evidence="2 7" id="KW-0813">Transport</keyword>
<comment type="subcellular location">
    <subcellularLocation>
        <location evidence="1 7">Cell membrane</location>
        <topology evidence="1 7">Multi-pass membrane protein</topology>
    </subcellularLocation>
</comment>
<dbReference type="RefSeq" id="WP_057983596.1">
    <property type="nucleotide sequence ID" value="NZ_JAGGKH010000012.1"/>
</dbReference>
<proteinExistence type="inferred from homology"/>
<keyword evidence="10" id="KW-1185">Reference proteome</keyword>
<protein>
    <submittedName>
        <fullName evidence="9">Sugar ABC transporter permease</fullName>
    </submittedName>
</protein>
<keyword evidence="6 7" id="KW-0472">Membrane</keyword>
<feature type="transmembrane region" description="Helical" evidence="7">
    <location>
        <begin position="96"/>
        <end position="116"/>
    </location>
</feature>